<evidence type="ECO:0000259" key="2">
    <source>
        <dbReference type="Pfam" id="PF02120"/>
    </source>
</evidence>
<feature type="region of interest" description="Disordered" evidence="1">
    <location>
        <begin position="335"/>
        <end position="375"/>
    </location>
</feature>
<feature type="region of interest" description="Disordered" evidence="1">
    <location>
        <begin position="400"/>
        <end position="433"/>
    </location>
</feature>
<feature type="compositionally biased region" description="Low complexity" evidence="1">
    <location>
        <begin position="124"/>
        <end position="136"/>
    </location>
</feature>
<feature type="compositionally biased region" description="Pro residues" evidence="1">
    <location>
        <begin position="414"/>
        <end position="429"/>
    </location>
</feature>
<dbReference type="RefSeq" id="WP_286355166.1">
    <property type="nucleotide sequence ID" value="NZ_AP027079.1"/>
</dbReference>
<proteinExistence type="predicted"/>
<accession>A0ABM8DNN2</accession>
<dbReference type="EMBL" id="AP027079">
    <property type="protein sequence ID" value="BDU68529.1"/>
    <property type="molecule type" value="Genomic_DNA"/>
</dbReference>
<name>A0ABM8DNN2_9BACT</name>
<feature type="compositionally biased region" description="Low complexity" evidence="1">
    <location>
        <begin position="70"/>
        <end position="80"/>
    </location>
</feature>
<gene>
    <name evidence="3" type="ORF">GETHOR_06300</name>
</gene>
<keyword evidence="4" id="KW-1185">Reference proteome</keyword>
<protein>
    <recommendedName>
        <fullName evidence="2">Flagellar hook-length control protein-like C-terminal domain-containing protein</fullName>
    </recommendedName>
</protein>
<feature type="region of interest" description="Disordered" evidence="1">
    <location>
        <begin position="1"/>
        <end position="307"/>
    </location>
</feature>
<dbReference type="Pfam" id="PF02120">
    <property type="entry name" value="Flg_hook"/>
    <property type="match status" value="1"/>
</dbReference>
<feature type="compositionally biased region" description="Low complexity" evidence="1">
    <location>
        <begin position="349"/>
        <end position="365"/>
    </location>
</feature>
<feature type="compositionally biased region" description="Polar residues" evidence="1">
    <location>
        <begin position="42"/>
        <end position="69"/>
    </location>
</feature>
<feature type="compositionally biased region" description="Low complexity" evidence="1">
    <location>
        <begin position="404"/>
        <end position="413"/>
    </location>
</feature>
<dbReference type="Proteomes" id="UP001242010">
    <property type="component" value="Chromosome"/>
</dbReference>
<feature type="compositionally biased region" description="Low complexity" evidence="1">
    <location>
        <begin position="290"/>
        <end position="307"/>
    </location>
</feature>
<feature type="compositionally biased region" description="Basic and acidic residues" evidence="1">
    <location>
        <begin position="16"/>
        <end position="27"/>
    </location>
</feature>
<dbReference type="Gene3D" id="3.30.750.140">
    <property type="match status" value="1"/>
</dbReference>
<dbReference type="InterPro" id="IPR038610">
    <property type="entry name" value="FliK-like_C_sf"/>
</dbReference>
<evidence type="ECO:0000313" key="3">
    <source>
        <dbReference type="EMBL" id="BDU68529.1"/>
    </source>
</evidence>
<dbReference type="CDD" id="cd17470">
    <property type="entry name" value="T3SS_Flik_C"/>
    <property type="match status" value="1"/>
</dbReference>
<organism evidence="3 4">
    <name type="scientific">Geothrix oryzae</name>
    <dbReference type="NCBI Taxonomy" id="2927975"/>
    <lineage>
        <taxon>Bacteria</taxon>
        <taxon>Pseudomonadati</taxon>
        <taxon>Acidobacteriota</taxon>
        <taxon>Holophagae</taxon>
        <taxon>Holophagales</taxon>
        <taxon>Holophagaceae</taxon>
        <taxon>Geothrix</taxon>
    </lineage>
</organism>
<reference evidence="4" key="1">
    <citation type="journal article" date="2023" name="Int. J. Syst. Evol. Microbiol.">
        <title>Mesoterricola silvestris gen. nov., sp. nov., Mesoterricola sediminis sp. nov., Geothrix oryzae sp. nov., Geothrix edaphica sp. nov., Geothrix rubra sp. nov., and Geothrix limicola sp. nov., six novel members of Acidobacteriota isolated from soils.</title>
        <authorList>
            <person name="Itoh H."/>
            <person name="Sugisawa Y."/>
            <person name="Mise K."/>
            <person name="Xu Z."/>
            <person name="Kuniyasu M."/>
            <person name="Ushijima N."/>
            <person name="Kawano K."/>
            <person name="Kobayashi E."/>
            <person name="Shiratori Y."/>
            <person name="Masuda Y."/>
            <person name="Senoo K."/>
        </authorList>
    </citation>
    <scope>NUCLEOTIDE SEQUENCE [LARGE SCALE GENOMIC DNA]</scope>
    <source>
        <strain evidence="4">Red222</strain>
    </source>
</reference>
<feature type="domain" description="Flagellar hook-length control protein-like C-terminal" evidence="2">
    <location>
        <begin position="439"/>
        <end position="517"/>
    </location>
</feature>
<dbReference type="PRINTS" id="PR01217">
    <property type="entry name" value="PRICHEXTENSN"/>
</dbReference>
<dbReference type="InterPro" id="IPR021136">
    <property type="entry name" value="Flagellar_hook_control-like_C"/>
</dbReference>
<sequence>MLPAGATAVLAVPERPLAERPEAREPEASDGQFAGLMAQFVQAPSQNPSPMSGQASGQAEQTETPVNESGQARPEPAGPEAPRREAAARAQAPQTQDTKPEAPTTPPTKATAASEKTEGTQDMAAPAAGTPAATAPVAPPPAALAPATVTPQPAPSGAATEVAKGPGTPAQVLAASTPAVLPGDPVLPVPTPSKGEAAPEVPAPASASTPQTPQATVPVASPAPAHNPNPLDPATPAAQAALPIADIQGPPAQDPGAKGAGTPAVLAVTPPPTPQAPVQSTMPDLKEANPTSKKTATPQPAAPPKAAVETAVPLVAPGPSAPPAPGLRTADLRQDRIKASDATSPAVSEAPTDPAVAAASPAAQPAEPPPLKPEAGFLLPETAMPRVATHAETSAMTAAGTPIAPSGRASVPAPVAPAAPPSAPPPAPAGPIAQIDGSLRWMLKGGAQEARLQLHPESLGQVTIHLRVEGGEVHARLWVTEPASVQAVQEGRPHLEQSLREQGLQLGSFDLQQGHRPFQEAPPPPTFRDRSPLAGLAARQEAPAALAPSILNPHHVELYA</sequence>
<feature type="compositionally biased region" description="Low complexity" evidence="1">
    <location>
        <begin position="196"/>
        <end position="216"/>
    </location>
</feature>
<feature type="compositionally biased region" description="Low complexity" evidence="1">
    <location>
        <begin position="234"/>
        <end position="248"/>
    </location>
</feature>
<evidence type="ECO:0000313" key="4">
    <source>
        <dbReference type="Proteomes" id="UP001242010"/>
    </source>
</evidence>
<evidence type="ECO:0000256" key="1">
    <source>
        <dbReference type="SAM" id="MobiDB-lite"/>
    </source>
</evidence>